<dbReference type="AlphaFoldDB" id="A0A0G0PW09"/>
<dbReference type="GO" id="GO:0003735">
    <property type="term" value="F:structural constituent of ribosome"/>
    <property type="evidence" value="ECO:0007669"/>
    <property type="project" value="InterPro"/>
</dbReference>
<comment type="caution">
    <text evidence="9">The sequence shown here is derived from an EMBL/GenBank/DDBJ whole genome shotgun (WGS) entry which is preliminary data.</text>
</comment>
<dbReference type="CDD" id="cd00432">
    <property type="entry name" value="Ribosomal_L18_L5e"/>
    <property type="match status" value="1"/>
</dbReference>
<keyword evidence="5 7" id="KW-0687">Ribonucleoprotein</keyword>
<dbReference type="NCBIfam" id="TIGR00060">
    <property type="entry name" value="L18_bact"/>
    <property type="match status" value="1"/>
</dbReference>
<organism evidence="9 10">
    <name type="scientific">Yanofskybacteria sp. (strain GW2011_GWA1_39_13)</name>
    <dbReference type="NCBI Taxonomy" id="1619019"/>
    <lineage>
        <taxon>Bacteria</taxon>
        <taxon>Candidatus Yanofskyibacteriota</taxon>
    </lineage>
</organism>
<dbReference type="FunFam" id="3.30.420.100:FF:000001">
    <property type="entry name" value="50S ribosomal protein L18"/>
    <property type="match status" value="1"/>
</dbReference>
<evidence type="ECO:0000256" key="5">
    <source>
        <dbReference type="ARBA" id="ARBA00023274"/>
    </source>
</evidence>
<protein>
    <recommendedName>
        <fullName evidence="6 7">Large ribosomal subunit protein uL18</fullName>
    </recommendedName>
</protein>
<dbReference type="Gene3D" id="3.30.420.100">
    <property type="match status" value="1"/>
</dbReference>
<name>A0A0G0PW09_YANXG</name>
<dbReference type="SUPFAM" id="SSF53137">
    <property type="entry name" value="Translational machinery components"/>
    <property type="match status" value="1"/>
</dbReference>
<evidence type="ECO:0000313" key="10">
    <source>
        <dbReference type="Proteomes" id="UP000034845"/>
    </source>
</evidence>
<dbReference type="GO" id="GO:0022625">
    <property type="term" value="C:cytosolic large ribosomal subunit"/>
    <property type="evidence" value="ECO:0007669"/>
    <property type="project" value="TreeGrafter"/>
</dbReference>
<feature type="region of interest" description="Disordered" evidence="8">
    <location>
        <begin position="1"/>
        <end position="27"/>
    </location>
</feature>
<dbReference type="Pfam" id="PF00861">
    <property type="entry name" value="Ribosomal_L18p"/>
    <property type="match status" value="1"/>
</dbReference>
<dbReference type="GO" id="GO:0006412">
    <property type="term" value="P:translation"/>
    <property type="evidence" value="ECO:0007669"/>
    <property type="project" value="UniProtKB-UniRule"/>
</dbReference>
<evidence type="ECO:0000256" key="2">
    <source>
        <dbReference type="ARBA" id="ARBA00022730"/>
    </source>
</evidence>
<dbReference type="EMBL" id="LBWF01000003">
    <property type="protein sequence ID" value="KKR02355.1"/>
    <property type="molecule type" value="Genomic_DNA"/>
</dbReference>
<comment type="function">
    <text evidence="7">This is one of the proteins that bind and probably mediate the attachment of the 5S RNA into the large ribosomal subunit, where it forms part of the central protuberance.</text>
</comment>
<dbReference type="Proteomes" id="UP000034845">
    <property type="component" value="Unassembled WGS sequence"/>
</dbReference>
<comment type="similarity">
    <text evidence="1 7">Belongs to the universal ribosomal protein uL18 family.</text>
</comment>
<feature type="compositionally biased region" description="Basic residues" evidence="8">
    <location>
        <begin position="1"/>
        <end position="18"/>
    </location>
</feature>
<dbReference type="PANTHER" id="PTHR12899">
    <property type="entry name" value="39S RIBOSOMAL PROTEIN L18, MITOCHONDRIAL"/>
    <property type="match status" value="1"/>
</dbReference>
<keyword evidence="2 7" id="KW-0699">rRNA-binding</keyword>
<keyword evidence="4 7" id="KW-0689">Ribosomal protein</keyword>
<evidence type="ECO:0000256" key="4">
    <source>
        <dbReference type="ARBA" id="ARBA00022980"/>
    </source>
</evidence>
<accession>A0A0G0PW09</accession>
<reference evidence="9 10" key="1">
    <citation type="journal article" date="2015" name="Nature">
        <title>rRNA introns, odd ribosomes, and small enigmatic genomes across a large radiation of phyla.</title>
        <authorList>
            <person name="Brown C.T."/>
            <person name="Hug L.A."/>
            <person name="Thomas B.C."/>
            <person name="Sharon I."/>
            <person name="Castelle C.J."/>
            <person name="Singh A."/>
            <person name="Wilkins M.J."/>
            <person name="Williams K.H."/>
            <person name="Banfield J.F."/>
        </authorList>
    </citation>
    <scope>NUCLEOTIDE SEQUENCE [LARGE SCALE GENOMIC DNA]</scope>
    <source>
        <strain evidence="10">GW2011_GWA1_39_13</strain>
    </source>
</reference>
<dbReference type="PANTHER" id="PTHR12899:SF3">
    <property type="entry name" value="LARGE RIBOSOMAL SUBUNIT PROTEIN UL18M"/>
    <property type="match status" value="1"/>
</dbReference>
<keyword evidence="3 7" id="KW-0694">RNA-binding</keyword>
<evidence type="ECO:0000256" key="1">
    <source>
        <dbReference type="ARBA" id="ARBA00007116"/>
    </source>
</evidence>
<gene>
    <name evidence="7" type="primary">rplR</name>
    <name evidence="9" type="ORF">UT29_C0003G0011</name>
</gene>
<dbReference type="InterPro" id="IPR004389">
    <property type="entry name" value="Ribosomal_uL18_bac-type"/>
</dbReference>
<dbReference type="PATRIC" id="fig|1619019.3.peg.250"/>
<sequence length="124" mass="13857">MNKNKAKQSNRIKRHNRVTAKVQGSSKRPRVAVFKSNQYIYAQVIDDKVGKTLMSISDYGGKKAKPKTKTKDKKSEVAFKMGELLAEKMKKEGITEVVFDRGGFKFHGRIKSVADGLIKGGVKI</sequence>
<dbReference type="InterPro" id="IPR005484">
    <property type="entry name" value="Ribosomal_uL18_bac/plant/anim"/>
</dbReference>
<evidence type="ECO:0000256" key="7">
    <source>
        <dbReference type="HAMAP-Rule" id="MF_01337"/>
    </source>
</evidence>
<dbReference type="HAMAP" id="MF_01337_B">
    <property type="entry name" value="Ribosomal_uL18_B"/>
    <property type="match status" value="1"/>
</dbReference>
<dbReference type="InterPro" id="IPR057268">
    <property type="entry name" value="Ribosomal_L18"/>
</dbReference>
<dbReference type="GO" id="GO:0008097">
    <property type="term" value="F:5S rRNA binding"/>
    <property type="evidence" value="ECO:0007669"/>
    <property type="project" value="TreeGrafter"/>
</dbReference>
<evidence type="ECO:0000256" key="8">
    <source>
        <dbReference type="SAM" id="MobiDB-lite"/>
    </source>
</evidence>
<evidence type="ECO:0000256" key="6">
    <source>
        <dbReference type="ARBA" id="ARBA00035197"/>
    </source>
</evidence>
<proteinExistence type="inferred from homology"/>
<evidence type="ECO:0000256" key="3">
    <source>
        <dbReference type="ARBA" id="ARBA00022884"/>
    </source>
</evidence>
<evidence type="ECO:0000313" key="9">
    <source>
        <dbReference type="EMBL" id="KKR02355.1"/>
    </source>
</evidence>
<comment type="subunit">
    <text evidence="7">Part of the 50S ribosomal subunit; part of the 5S rRNA/L5/L18/L25 subcomplex. Contacts the 5S and 23S rRNAs.</text>
</comment>